<keyword evidence="2" id="KW-1185">Reference proteome</keyword>
<evidence type="ECO:0000313" key="1">
    <source>
        <dbReference type="EMBL" id="CAK0759528.1"/>
    </source>
</evidence>
<dbReference type="EMBL" id="CAUYUE010000003">
    <property type="protein sequence ID" value="CAK0759528.1"/>
    <property type="molecule type" value="Genomic_DNA"/>
</dbReference>
<evidence type="ECO:0000313" key="2">
    <source>
        <dbReference type="Proteomes" id="UP001314263"/>
    </source>
</evidence>
<sequence>MYIKALQADDEEEAKPKKAVPKYVVSGGLTGFGVAQDLLNIDFSPPEDAPEEFRAVAFNEKRVTTLRSGKSGRLQKLCEVRMYVGTADGGQ</sequence>
<proteinExistence type="predicted"/>
<reference evidence="1 2" key="1">
    <citation type="submission" date="2023-10" db="EMBL/GenBank/DDBJ databases">
        <authorList>
            <person name="Maclean D."/>
            <person name="Macfadyen A."/>
        </authorList>
    </citation>
    <scope>NUCLEOTIDE SEQUENCE [LARGE SCALE GENOMIC DNA]</scope>
</reference>
<organism evidence="1 2">
    <name type="scientific">Coccomyxa viridis</name>
    <dbReference type="NCBI Taxonomy" id="1274662"/>
    <lineage>
        <taxon>Eukaryota</taxon>
        <taxon>Viridiplantae</taxon>
        <taxon>Chlorophyta</taxon>
        <taxon>core chlorophytes</taxon>
        <taxon>Trebouxiophyceae</taxon>
        <taxon>Trebouxiophyceae incertae sedis</taxon>
        <taxon>Coccomyxaceae</taxon>
        <taxon>Coccomyxa</taxon>
    </lineage>
</organism>
<dbReference type="Proteomes" id="UP001314263">
    <property type="component" value="Unassembled WGS sequence"/>
</dbReference>
<gene>
    <name evidence="1" type="ORF">CVIRNUC_002704</name>
</gene>
<comment type="caution">
    <text evidence="1">The sequence shown here is derived from an EMBL/GenBank/DDBJ whole genome shotgun (WGS) entry which is preliminary data.</text>
</comment>
<name>A0AAV1HZ57_9CHLO</name>
<dbReference type="AlphaFoldDB" id="A0AAV1HZ57"/>
<accession>A0AAV1HZ57</accession>
<protein>
    <submittedName>
        <fullName evidence="1">Uncharacterized protein</fullName>
    </submittedName>
</protein>